<sequence length="621" mass="70657">MSENRIAAENLFAIMRDVENSLTKRDEMCYKHAPEETLDELDTRITLLQSRSSKNLSEGPTTRSTNQSIRPEPHVLTAQTCSPFQHSIDDLFAKDAVLRKQQNEIVTAINELLASAKRFVGLYVPPRYPHTVCHRIWGSLSKLAKSVTSTFEDIGNSRQIYIIRPLEEEFMQQYSIDQPSIPFADCTLCNGGHIHRSTQDAVSHLKTVHFKYRTSLDQLAHLQTTYRWFVRTETDLRNEFANKQQLSLLRICLNYLNALVARAQKIYTGIAHESGPDPSYQLPDDLIDCFEGTALFLMQATASVKAIEKEMLRWQYVPGGAVEELNTPAVQHALDKLAQLGQSAQASMTKAEKTIALADPEKNTVSIGPAGPQLLVATILQNLQRRPVLDGVDMEINQLYQEQTSKLQYQVNQFPRKRLLRDIHGLQEELSVVQLVNLWQQKSFEKFLRVLDPRSFAKPTLERSNMFQSESECLNDGLKLLESKAIELKALENRTQYLREQLKQGVEILEEDHGKAILVFTMITTIFLPLSFIASLFGMNTSDIRNTDRGQGFFWSIALPVTAGIVFAAVLLAYHGDKLYDAIVQTYHQQRDKRLIDKGKAAPLEFSRTWRETLTVLSRSW</sequence>
<dbReference type="Pfam" id="PF01544">
    <property type="entry name" value="CorA"/>
    <property type="match status" value="1"/>
</dbReference>
<dbReference type="HOGENOM" id="CLU_024581_0_0_1"/>
<feature type="transmembrane region" description="Helical" evidence="6">
    <location>
        <begin position="552"/>
        <end position="574"/>
    </location>
</feature>
<keyword evidence="4 6" id="KW-0472">Membrane</keyword>
<evidence type="ECO:0000256" key="1">
    <source>
        <dbReference type="ARBA" id="ARBA00004651"/>
    </source>
</evidence>
<dbReference type="EMBL" id="GL535356">
    <property type="protein sequence ID" value="EFQ90083.1"/>
    <property type="molecule type" value="Genomic_DNA"/>
</dbReference>
<keyword evidence="8" id="KW-1185">Reference proteome</keyword>
<feature type="region of interest" description="Disordered" evidence="5">
    <location>
        <begin position="49"/>
        <end position="72"/>
    </location>
</feature>
<evidence type="ECO:0000256" key="5">
    <source>
        <dbReference type="SAM" id="MobiDB-lite"/>
    </source>
</evidence>
<protein>
    <submittedName>
        <fullName evidence="7">Uncharacterized protein</fullName>
    </submittedName>
</protein>
<gene>
    <name evidence="7" type="ORF">PTT_13401</name>
</gene>
<accession>E3RW04</accession>
<dbReference type="InterPro" id="IPR002523">
    <property type="entry name" value="MgTranspt_CorA/ZnTranspt_ZntB"/>
</dbReference>
<dbReference type="AlphaFoldDB" id="E3RW04"/>
<feature type="compositionally biased region" description="Polar residues" evidence="5">
    <location>
        <begin position="49"/>
        <end position="69"/>
    </location>
</feature>
<dbReference type="STRING" id="861557.E3RW04"/>
<dbReference type="GO" id="GO:0015087">
    <property type="term" value="F:cobalt ion transmembrane transporter activity"/>
    <property type="evidence" value="ECO:0007669"/>
    <property type="project" value="TreeGrafter"/>
</dbReference>
<dbReference type="KEGG" id="pte:PTT_13401"/>
<evidence type="ECO:0000256" key="4">
    <source>
        <dbReference type="ARBA" id="ARBA00023136"/>
    </source>
</evidence>
<dbReference type="GO" id="GO:0015095">
    <property type="term" value="F:magnesium ion transmembrane transporter activity"/>
    <property type="evidence" value="ECO:0007669"/>
    <property type="project" value="TreeGrafter"/>
</dbReference>
<dbReference type="GO" id="GO:0000287">
    <property type="term" value="F:magnesium ion binding"/>
    <property type="evidence" value="ECO:0007669"/>
    <property type="project" value="TreeGrafter"/>
</dbReference>
<keyword evidence="3 6" id="KW-1133">Transmembrane helix</keyword>
<dbReference type="GO" id="GO:0050897">
    <property type="term" value="F:cobalt ion binding"/>
    <property type="evidence" value="ECO:0007669"/>
    <property type="project" value="TreeGrafter"/>
</dbReference>
<proteinExistence type="predicted"/>
<dbReference type="PANTHER" id="PTHR46494:SF1">
    <property type="entry name" value="CORA FAMILY METAL ION TRANSPORTER (EUROFUNG)"/>
    <property type="match status" value="1"/>
</dbReference>
<evidence type="ECO:0000313" key="7">
    <source>
        <dbReference type="EMBL" id="EFQ90083.1"/>
    </source>
</evidence>
<feature type="transmembrane region" description="Helical" evidence="6">
    <location>
        <begin position="517"/>
        <end position="540"/>
    </location>
</feature>
<dbReference type="GO" id="GO:0005886">
    <property type="term" value="C:plasma membrane"/>
    <property type="evidence" value="ECO:0007669"/>
    <property type="project" value="UniProtKB-SubCell"/>
</dbReference>
<evidence type="ECO:0000256" key="3">
    <source>
        <dbReference type="ARBA" id="ARBA00022989"/>
    </source>
</evidence>
<reference evidence="7 8" key="1">
    <citation type="journal article" date="2010" name="Genome Biol.">
        <title>A first genome assembly of the barley fungal pathogen Pyrenophora teres f. teres.</title>
        <authorList>
            <person name="Ellwood S.R."/>
            <person name="Liu Z."/>
            <person name="Syme R.A."/>
            <person name="Lai Z."/>
            <person name="Hane J.K."/>
            <person name="Keiper F."/>
            <person name="Moffat C.S."/>
            <person name="Oliver R.P."/>
            <person name="Friesen T.L."/>
        </authorList>
    </citation>
    <scope>NUCLEOTIDE SEQUENCE [LARGE SCALE GENOMIC DNA]</scope>
    <source>
        <strain evidence="7 8">0-1</strain>
    </source>
</reference>
<evidence type="ECO:0000256" key="6">
    <source>
        <dbReference type="SAM" id="Phobius"/>
    </source>
</evidence>
<dbReference type="Proteomes" id="UP000001067">
    <property type="component" value="Unassembled WGS sequence"/>
</dbReference>
<dbReference type="OrthoDB" id="5430750at2759"/>
<dbReference type="Gene3D" id="1.20.58.340">
    <property type="entry name" value="Magnesium transport protein CorA, transmembrane region"/>
    <property type="match status" value="1"/>
</dbReference>
<dbReference type="InterPro" id="IPR045863">
    <property type="entry name" value="CorA_TM1_TM2"/>
</dbReference>
<comment type="subcellular location">
    <subcellularLocation>
        <location evidence="1">Cell membrane</location>
        <topology evidence="1">Multi-pass membrane protein</topology>
    </subcellularLocation>
</comment>
<keyword evidence="2 6" id="KW-0812">Transmembrane</keyword>
<dbReference type="SUPFAM" id="SSF144083">
    <property type="entry name" value="Magnesium transport protein CorA, transmembrane region"/>
    <property type="match status" value="1"/>
</dbReference>
<evidence type="ECO:0000313" key="8">
    <source>
        <dbReference type="Proteomes" id="UP000001067"/>
    </source>
</evidence>
<dbReference type="PANTHER" id="PTHR46494">
    <property type="entry name" value="CORA FAMILY METAL ION TRANSPORTER (EUROFUNG)"/>
    <property type="match status" value="1"/>
</dbReference>
<organism evidence="8">
    <name type="scientific">Pyrenophora teres f. teres (strain 0-1)</name>
    <name type="common">Barley net blotch fungus</name>
    <name type="synonym">Drechslera teres f. teres</name>
    <dbReference type="NCBI Taxonomy" id="861557"/>
    <lineage>
        <taxon>Eukaryota</taxon>
        <taxon>Fungi</taxon>
        <taxon>Dikarya</taxon>
        <taxon>Ascomycota</taxon>
        <taxon>Pezizomycotina</taxon>
        <taxon>Dothideomycetes</taxon>
        <taxon>Pleosporomycetidae</taxon>
        <taxon>Pleosporales</taxon>
        <taxon>Pleosporineae</taxon>
        <taxon>Pleosporaceae</taxon>
        <taxon>Pyrenophora</taxon>
    </lineage>
</organism>
<dbReference type="eggNOG" id="ENOG502S5DR">
    <property type="taxonomic scope" value="Eukaryota"/>
</dbReference>
<name>E3RW04_PYRTT</name>
<evidence type="ECO:0000256" key="2">
    <source>
        <dbReference type="ARBA" id="ARBA00022692"/>
    </source>
</evidence>